<feature type="coiled-coil region" evidence="15">
    <location>
        <begin position="42"/>
        <end position="83"/>
    </location>
</feature>
<comment type="function">
    <text evidence="11 13">F(1)F(0) ATP synthase produces ATP from ADP in the presence of a proton or sodium gradient. F-type ATPases consist of two structural domains, F(1) containing the extramembraneous catalytic core and F(0) containing the membrane proton channel, linked together by a central stalk and a peripheral stalk. During catalysis, ATP synthesis in the catalytic domain of F(1) is coupled via a rotary mechanism of the central stalk subunits to proton translocation.</text>
</comment>
<dbReference type="CDD" id="cd06503">
    <property type="entry name" value="ATP-synt_Fo_b"/>
    <property type="match status" value="1"/>
</dbReference>
<sequence>MEIFVVPDMWNVLAQWGATLILFLVIRHFVYKPMNEFLTKRQNSVVSEIEEAEELLHEAEALRDKYKDKLQQARKEGAEIIEASRERGRDLEKSAEEEAKAHAAKIIDKAEKDIALEKAQALKDVREETADLAVMIAEKLLQDNIDAKNQDALVDGLIEDLEKNHV</sequence>
<dbReference type="InterPro" id="IPR002146">
    <property type="entry name" value="ATP_synth_b/b'su_bac/chlpt"/>
</dbReference>
<evidence type="ECO:0000256" key="15">
    <source>
        <dbReference type="SAM" id="Coils"/>
    </source>
</evidence>
<organism evidence="16 17">
    <name type="scientific">Aedoeadaptatus acetigenes</name>
    <dbReference type="NCBI Taxonomy" id="2981723"/>
    <lineage>
        <taxon>Bacteria</taxon>
        <taxon>Bacillati</taxon>
        <taxon>Bacillota</taxon>
        <taxon>Tissierellia</taxon>
        <taxon>Tissierellales</taxon>
        <taxon>Peptoniphilaceae</taxon>
        <taxon>Aedoeadaptatus</taxon>
    </lineage>
</organism>
<protein>
    <recommendedName>
        <fullName evidence="13">ATP synthase subunit b</fullName>
    </recommendedName>
    <alternativeName>
        <fullName evidence="13">ATP synthase F(0) sector subunit b</fullName>
    </alternativeName>
    <alternativeName>
        <fullName evidence="13">ATPase subunit I</fullName>
    </alternativeName>
    <alternativeName>
        <fullName evidence="13">F-type ATPase subunit b</fullName>
        <shortName evidence="13">F-ATPase subunit b</shortName>
    </alternativeName>
</protein>
<evidence type="ECO:0000256" key="8">
    <source>
        <dbReference type="ARBA" id="ARBA00023065"/>
    </source>
</evidence>
<evidence type="ECO:0000256" key="6">
    <source>
        <dbReference type="ARBA" id="ARBA00022781"/>
    </source>
</evidence>
<evidence type="ECO:0000313" key="16">
    <source>
        <dbReference type="EMBL" id="MEQ3353302.1"/>
    </source>
</evidence>
<evidence type="ECO:0000256" key="14">
    <source>
        <dbReference type="RuleBase" id="RU003848"/>
    </source>
</evidence>
<evidence type="ECO:0000256" key="3">
    <source>
        <dbReference type="ARBA" id="ARBA00022475"/>
    </source>
</evidence>
<evidence type="ECO:0000256" key="2">
    <source>
        <dbReference type="ARBA" id="ARBA00022448"/>
    </source>
</evidence>
<gene>
    <name evidence="13 16" type="primary">atpF</name>
    <name evidence="16" type="ORF">AAA081_03160</name>
</gene>
<evidence type="ECO:0000256" key="4">
    <source>
        <dbReference type="ARBA" id="ARBA00022547"/>
    </source>
</evidence>
<keyword evidence="15" id="KW-0175">Coiled coil</keyword>
<evidence type="ECO:0000256" key="7">
    <source>
        <dbReference type="ARBA" id="ARBA00022989"/>
    </source>
</evidence>
<dbReference type="EMBL" id="JBBNPS010000005">
    <property type="protein sequence ID" value="MEQ3353302.1"/>
    <property type="molecule type" value="Genomic_DNA"/>
</dbReference>
<name>A0ABV1J7V5_9FIRM</name>
<evidence type="ECO:0000256" key="5">
    <source>
        <dbReference type="ARBA" id="ARBA00022692"/>
    </source>
</evidence>
<dbReference type="RefSeq" id="WP_148473513.1">
    <property type="nucleotide sequence ID" value="NZ_JAOQJD010000009.1"/>
</dbReference>
<comment type="subunit">
    <text evidence="13">F-type ATPases have 2 components, F(1) - the catalytic core - and F(0) - the membrane proton channel. F(1) has five subunits: alpha(3), beta(3), gamma(1), delta(1), epsilon(1). F(0) has three main subunits: a(1), b(2) and c(10-14). The alpha and beta chains form an alternating ring which encloses part of the gamma chain. F(1) is attached to F(0) by a central stalk formed by the gamma and epsilon chains, while a peripheral stalk is formed by the delta and b chains.</text>
</comment>
<dbReference type="InterPro" id="IPR028987">
    <property type="entry name" value="ATP_synth_B-like_membr_sf"/>
</dbReference>
<comment type="subcellular location">
    <subcellularLocation>
        <location evidence="13">Cell membrane</location>
        <topology evidence="13">Single-pass membrane protein</topology>
    </subcellularLocation>
    <subcellularLocation>
        <location evidence="12">Endomembrane system</location>
        <topology evidence="12">Single-pass membrane protein</topology>
    </subcellularLocation>
</comment>
<dbReference type="Proteomes" id="UP001481872">
    <property type="component" value="Unassembled WGS sequence"/>
</dbReference>
<dbReference type="InterPro" id="IPR050059">
    <property type="entry name" value="ATP_synthase_B_chain"/>
</dbReference>
<dbReference type="Pfam" id="PF00430">
    <property type="entry name" value="ATP-synt_B"/>
    <property type="match status" value="1"/>
</dbReference>
<keyword evidence="8 13" id="KW-0406">Ion transport</keyword>
<dbReference type="PANTHER" id="PTHR33445">
    <property type="entry name" value="ATP SYNTHASE SUBUNIT B', CHLOROPLASTIC"/>
    <property type="match status" value="1"/>
</dbReference>
<dbReference type="PANTHER" id="PTHR33445:SF1">
    <property type="entry name" value="ATP SYNTHASE SUBUNIT B"/>
    <property type="match status" value="1"/>
</dbReference>
<keyword evidence="3 13" id="KW-1003">Cell membrane</keyword>
<keyword evidence="2 13" id="KW-0813">Transport</keyword>
<dbReference type="SUPFAM" id="SSF81573">
    <property type="entry name" value="F1F0 ATP synthase subunit B, membrane domain"/>
    <property type="match status" value="1"/>
</dbReference>
<evidence type="ECO:0000256" key="12">
    <source>
        <dbReference type="ARBA" id="ARBA00037847"/>
    </source>
</evidence>
<feature type="transmembrane region" description="Helical" evidence="13">
    <location>
        <begin position="12"/>
        <end position="31"/>
    </location>
</feature>
<keyword evidence="10 13" id="KW-0066">ATP synthesis</keyword>
<accession>A0ABV1J7V5</accession>
<evidence type="ECO:0000256" key="1">
    <source>
        <dbReference type="ARBA" id="ARBA00005513"/>
    </source>
</evidence>
<comment type="caution">
    <text evidence="16">The sequence shown here is derived from an EMBL/GenBank/DDBJ whole genome shotgun (WGS) entry which is preliminary data.</text>
</comment>
<evidence type="ECO:0000256" key="11">
    <source>
        <dbReference type="ARBA" id="ARBA00025198"/>
    </source>
</evidence>
<proteinExistence type="inferred from homology"/>
<evidence type="ECO:0000256" key="13">
    <source>
        <dbReference type="HAMAP-Rule" id="MF_01398"/>
    </source>
</evidence>
<dbReference type="HAMAP" id="MF_01398">
    <property type="entry name" value="ATP_synth_b_bprime"/>
    <property type="match status" value="1"/>
</dbReference>
<keyword evidence="7 13" id="KW-1133">Transmembrane helix</keyword>
<dbReference type="InterPro" id="IPR005864">
    <property type="entry name" value="ATP_synth_F0_bsu_bac"/>
</dbReference>
<keyword evidence="17" id="KW-1185">Reference proteome</keyword>
<reference evidence="16 17" key="1">
    <citation type="submission" date="2024-04" db="EMBL/GenBank/DDBJ databases">
        <title>Human intestinal bacterial collection.</title>
        <authorList>
            <person name="Pauvert C."/>
            <person name="Hitch T.C.A."/>
            <person name="Clavel T."/>
        </authorList>
    </citation>
    <scope>NUCLEOTIDE SEQUENCE [LARGE SCALE GENOMIC DNA]</scope>
    <source>
        <strain evidence="16 17">CLA-SR-H026</strain>
    </source>
</reference>
<comment type="function">
    <text evidence="13">Component of the F(0) channel, it forms part of the peripheral stalk, linking F(1) to F(0).</text>
</comment>
<keyword evidence="5 13" id="KW-0812">Transmembrane</keyword>
<evidence type="ECO:0000313" key="17">
    <source>
        <dbReference type="Proteomes" id="UP001481872"/>
    </source>
</evidence>
<comment type="similarity">
    <text evidence="1 13 14">Belongs to the ATPase B chain family.</text>
</comment>
<evidence type="ECO:0000256" key="9">
    <source>
        <dbReference type="ARBA" id="ARBA00023136"/>
    </source>
</evidence>
<dbReference type="NCBIfam" id="TIGR01144">
    <property type="entry name" value="ATP_synt_b"/>
    <property type="match status" value="1"/>
</dbReference>
<dbReference type="Gene3D" id="1.20.5.620">
    <property type="entry name" value="F1F0 ATP synthase subunit B, membrane domain"/>
    <property type="match status" value="1"/>
</dbReference>
<evidence type="ECO:0000256" key="10">
    <source>
        <dbReference type="ARBA" id="ARBA00023310"/>
    </source>
</evidence>
<keyword evidence="9 13" id="KW-0472">Membrane</keyword>
<keyword evidence="6 13" id="KW-0375">Hydrogen ion transport</keyword>
<keyword evidence="4 13" id="KW-0138">CF(0)</keyword>